<reference evidence="2" key="2">
    <citation type="journal article" date="2015" name="Data Brief">
        <title>Shoot transcriptome of the giant reed, Arundo donax.</title>
        <authorList>
            <person name="Barrero R.A."/>
            <person name="Guerrero F.D."/>
            <person name="Moolhuijzen P."/>
            <person name="Goolsby J.A."/>
            <person name="Tidwell J."/>
            <person name="Bellgard S.E."/>
            <person name="Bellgard M.I."/>
        </authorList>
    </citation>
    <scope>NUCLEOTIDE SEQUENCE</scope>
    <source>
        <tissue evidence="2">Shoot tissue taken approximately 20 cm above the soil surface</tissue>
    </source>
</reference>
<proteinExistence type="predicted"/>
<reference evidence="2" key="1">
    <citation type="submission" date="2014-09" db="EMBL/GenBank/DDBJ databases">
        <authorList>
            <person name="Magalhaes I.L.F."/>
            <person name="Oliveira U."/>
            <person name="Santos F.R."/>
            <person name="Vidigal T.H.D.A."/>
            <person name="Brescovit A.D."/>
            <person name="Santos A.J."/>
        </authorList>
    </citation>
    <scope>NUCLEOTIDE SEQUENCE</scope>
    <source>
        <tissue evidence="2">Shoot tissue taken approximately 20 cm above the soil surface</tissue>
    </source>
</reference>
<evidence type="ECO:0000256" key="1">
    <source>
        <dbReference type="SAM" id="MobiDB-lite"/>
    </source>
</evidence>
<dbReference type="EMBL" id="GBRH01240591">
    <property type="protein sequence ID" value="JAD57304.1"/>
    <property type="molecule type" value="Transcribed_RNA"/>
</dbReference>
<name>A0A0A9AZW9_ARUDO</name>
<organism evidence="2">
    <name type="scientific">Arundo donax</name>
    <name type="common">Giant reed</name>
    <name type="synonym">Donax arundinaceus</name>
    <dbReference type="NCBI Taxonomy" id="35708"/>
    <lineage>
        <taxon>Eukaryota</taxon>
        <taxon>Viridiplantae</taxon>
        <taxon>Streptophyta</taxon>
        <taxon>Embryophyta</taxon>
        <taxon>Tracheophyta</taxon>
        <taxon>Spermatophyta</taxon>
        <taxon>Magnoliopsida</taxon>
        <taxon>Liliopsida</taxon>
        <taxon>Poales</taxon>
        <taxon>Poaceae</taxon>
        <taxon>PACMAD clade</taxon>
        <taxon>Arundinoideae</taxon>
        <taxon>Arundineae</taxon>
        <taxon>Arundo</taxon>
    </lineage>
</organism>
<protein>
    <submittedName>
        <fullName evidence="2">Uncharacterized protein</fullName>
    </submittedName>
</protein>
<accession>A0A0A9AZW9</accession>
<dbReference type="AlphaFoldDB" id="A0A0A9AZW9"/>
<evidence type="ECO:0000313" key="2">
    <source>
        <dbReference type="EMBL" id="JAD57304.1"/>
    </source>
</evidence>
<feature type="region of interest" description="Disordered" evidence="1">
    <location>
        <begin position="31"/>
        <end position="56"/>
    </location>
</feature>
<sequence>MEVGGGKIVDFNGVSCGSNLTVVADFITGWSSFSLPDSKGEGPRRGTSVRERRSGT</sequence>
<feature type="compositionally biased region" description="Basic and acidic residues" evidence="1">
    <location>
        <begin position="38"/>
        <end position="56"/>
    </location>
</feature>